<name>A0A1I4WX57_9GAMM</name>
<evidence type="ECO:0000256" key="2">
    <source>
        <dbReference type="SAM" id="SignalP"/>
    </source>
</evidence>
<dbReference type="Pfam" id="PF03958">
    <property type="entry name" value="Secretin_N"/>
    <property type="match status" value="1"/>
</dbReference>
<evidence type="ECO:0000313" key="5">
    <source>
        <dbReference type="Proteomes" id="UP000199339"/>
    </source>
</evidence>
<gene>
    <name evidence="4" type="ORF">SAMN04487961_2356</name>
</gene>
<keyword evidence="2" id="KW-0732">Signal</keyword>
<dbReference type="AlphaFoldDB" id="A0A1I4WX57"/>
<dbReference type="OrthoDB" id="6359753at2"/>
<dbReference type="Gene3D" id="3.30.1370.120">
    <property type="match status" value="1"/>
</dbReference>
<evidence type="ECO:0000259" key="3">
    <source>
        <dbReference type="Pfam" id="PF03958"/>
    </source>
</evidence>
<proteinExistence type="predicted"/>
<evidence type="ECO:0000313" key="4">
    <source>
        <dbReference type="EMBL" id="SFN17982.1"/>
    </source>
</evidence>
<feature type="chain" id="PRO_5011601393" description="NolW-like domain-containing protein" evidence="2">
    <location>
        <begin position="31"/>
        <end position="265"/>
    </location>
</feature>
<dbReference type="EMBL" id="FOUR01000005">
    <property type="protein sequence ID" value="SFN17982.1"/>
    <property type="molecule type" value="Genomic_DNA"/>
</dbReference>
<keyword evidence="5" id="KW-1185">Reference proteome</keyword>
<organism evidence="4 5">
    <name type="scientific">Marinobacter pelagius</name>
    <dbReference type="NCBI Taxonomy" id="379482"/>
    <lineage>
        <taxon>Bacteria</taxon>
        <taxon>Pseudomonadati</taxon>
        <taxon>Pseudomonadota</taxon>
        <taxon>Gammaproteobacteria</taxon>
        <taxon>Pseudomonadales</taxon>
        <taxon>Marinobacteraceae</taxon>
        <taxon>Marinobacter</taxon>
    </lineage>
</organism>
<dbReference type="Proteomes" id="UP000199339">
    <property type="component" value="Unassembled WGS sequence"/>
</dbReference>
<feature type="region of interest" description="Disordered" evidence="1">
    <location>
        <begin position="108"/>
        <end position="137"/>
    </location>
</feature>
<accession>A0A1I4WX57</accession>
<evidence type="ECO:0000256" key="1">
    <source>
        <dbReference type="SAM" id="MobiDB-lite"/>
    </source>
</evidence>
<feature type="signal peptide" evidence="2">
    <location>
        <begin position="1"/>
        <end position="30"/>
    </location>
</feature>
<dbReference type="RefSeq" id="WP_092003543.1">
    <property type="nucleotide sequence ID" value="NZ_FOUR01000005.1"/>
</dbReference>
<sequence>MPSFHVSLRRLLVLFVILVPIWLTSVSAHAQTETRSYQLDARPAEDVAAQIRDLYADAPVTVTARGQQLMVRGEPRLLDEIGTLVESLDVAPAQLRITVRTREEVSGERSGAGVSARDGNVGVTVERKSSSSGSNQQRTLMVQDGQTAHITSGQVRTLPIAIRGGRNPAAFLEQVETRSGFLVSPQVISGQAVELNIVSFEEDPAQIQGYETEALLTIRRVEPGQWVSLGSIARSSTRSNSGIAYQVESNRSGSRSVEVKVEIVP</sequence>
<protein>
    <recommendedName>
        <fullName evidence="3">NolW-like domain-containing protein</fullName>
    </recommendedName>
</protein>
<feature type="domain" description="NolW-like" evidence="3">
    <location>
        <begin position="34"/>
        <end position="94"/>
    </location>
</feature>
<dbReference type="InterPro" id="IPR038591">
    <property type="entry name" value="NolW-like_sf"/>
</dbReference>
<dbReference type="InterPro" id="IPR005644">
    <property type="entry name" value="NolW-like"/>
</dbReference>
<reference evidence="5" key="1">
    <citation type="submission" date="2016-10" db="EMBL/GenBank/DDBJ databases">
        <authorList>
            <person name="Varghese N."/>
            <person name="Submissions S."/>
        </authorList>
    </citation>
    <scope>NUCLEOTIDE SEQUENCE [LARGE SCALE GENOMIC DNA]</scope>
    <source>
        <strain evidence="5">CGMCC 1.6775</strain>
    </source>
</reference>